<reference evidence="3 4" key="1">
    <citation type="journal article" date="2018" name="Mol. Biol. Evol.">
        <title>Broad Genomic Sampling Reveals a Smut Pathogenic Ancestry of the Fungal Clade Ustilaginomycotina.</title>
        <authorList>
            <person name="Kijpornyongpan T."/>
            <person name="Mondo S.J."/>
            <person name="Barry K."/>
            <person name="Sandor L."/>
            <person name="Lee J."/>
            <person name="Lipzen A."/>
            <person name="Pangilinan J."/>
            <person name="LaButti K."/>
            <person name="Hainaut M."/>
            <person name="Henrissat B."/>
            <person name="Grigoriev I.V."/>
            <person name="Spatafora J.W."/>
            <person name="Aime M.C."/>
        </authorList>
    </citation>
    <scope>NUCLEOTIDE SEQUENCE [LARGE SCALE GENOMIC DNA]</scope>
    <source>
        <strain evidence="3 4">MCA 5214</strain>
    </source>
</reference>
<gene>
    <name evidence="3" type="ORF">BDZ90DRAFT_195853</name>
</gene>
<accession>A0A316UV16</accession>
<feature type="domain" description="HAM1-like N-terminal" evidence="2">
    <location>
        <begin position="423"/>
        <end position="635"/>
    </location>
</feature>
<feature type="region of interest" description="Disordered" evidence="1">
    <location>
        <begin position="643"/>
        <end position="665"/>
    </location>
</feature>
<sequence>MTLIDVLAALSEGSLPSTAQLLSHLSHLQSSSLLSPSTTRPPRHADELDAHHHKKTLLRDVQHVLAALQVVLRERNGRDEAQELLWRLRGEALKLGEELSKEEIEARKKAKEEAKAAKKAAKLERKQRTKELDKAAAPSKEKARTAYDHLLTLVRITLVQPELRHILADFALLGLEIVDQTASDTFGEEARHDLGQAVQAGGKVGGTIEGIIRGLKEEYAERGMVGNGNAVLQEQVARLAQDPPAAAAAAGSGNANGTANANGSAQLPNLLKLKARTLALVELARRKQRGEDVGSPSSELPTLDELRALLAQELGNGLGGDAEVEAALAPLEHGTTAASTDPDGEAALPAAIAKPVPATNGHDGPAPPLARTDMADLLQLIGVDSLLSSVPSRTSISTAKLRAKDAASKARIEGAKNARVAWREQGQDRLLSRLRRLLCDVQSQDSSRQAALWFLEQVELLVEWIATRSLEVPQGVAGKAEQGWEALGPGVKLLEGFQGGRRVRPILGLVQRLGRDFRQDPELRTFVRDADQYLRDSLLKPGWVLEQSCEEAGRALVARFQGLGDSYRQDLASLLREVQGLFEEVPKDPAIEGLKVALKGFGKDLTLGRRYMYFPKPHVWQEIFREILPPLFTKIVRPPRLLARPDLPTSRSRSPSPSLSPSTAQDVLPIPRIKYTHPDFVLTLENLAISLRDLIPNTLDVRVQNDFHVDFKRLKSESSHCHRIKIKVKGMGLRIHKVAFAVELLKGVHFKDKGILDLLIRDVGLSIVVDVPKTYSEHFFTVHKVKVRVRPIATPRLHAVLTPSLSLSRTSRARASSGSCKSPCASRTTPSFTS</sequence>
<protein>
    <recommendedName>
        <fullName evidence="2">HAM1-like N-terminal domain-containing protein</fullName>
    </recommendedName>
</protein>
<dbReference type="EMBL" id="KZ819670">
    <property type="protein sequence ID" value="PWN26955.1"/>
    <property type="molecule type" value="Genomic_DNA"/>
</dbReference>
<feature type="region of interest" description="Disordered" evidence="1">
    <location>
        <begin position="812"/>
        <end position="834"/>
    </location>
</feature>
<feature type="compositionally biased region" description="Low complexity" evidence="1">
    <location>
        <begin position="643"/>
        <end position="663"/>
    </location>
</feature>
<dbReference type="RefSeq" id="XP_025361567.1">
    <property type="nucleotide sequence ID" value="XM_025503915.1"/>
</dbReference>
<evidence type="ECO:0000256" key="1">
    <source>
        <dbReference type="SAM" id="MobiDB-lite"/>
    </source>
</evidence>
<evidence type="ECO:0000259" key="2">
    <source>
        <dbReference type="Pfam" id="PF19343"/>
    </source>
</evidence>
<dbReference type="Proteomes" id="UP000245884">
    <property type="component" value="Unassembled WGS sequence"/>
</dbReference>
<feature type="compositionally biased region" description="Polar residues" evidence="1">
    <location>
        <begin position="825"/>
        <end position="834"/>
    </location>
</feature>
<dbReference type="PANTHER" id="PTHR31138:SF1">
    <property type="entry name" value="PDZ DOMAIN-CONTAINING PROTEIN"/>
    <property type="match status" value="1"/>
</dbReference>
<dbReference type="OrthoDB" id="5407957at2759"/>
<feature type="domain" description="HAM1-like N-terminal" evidence="2">
    <location>
        <begin position="3"/>
        <end position="184"/>
    </location>
</feature>
<feature type="domain" description="HAM1-like N-terminal" evidence="2">
    <location>
        <begin position="668"/>
        <end position="773"/>
    </location>
</feature>
<evidence type="ECO:0000313" key="3">
    <source>
        <dbReference type="EMBL" id="PWN26955.1"/>
    </source>
</evidence>
<dbReference type="Pfam" id="PF19343">
    <property type="entry name" value="HAM1_N"/>
    <property type="match status" value="3"/>
</dbReference>
<name>A0A316UV16_9BASI</name>
<dbReference type="InterPro" id="IPR045967">
    <property type="entry name" value="HAM1-like_N"/>
</dbReference>
<organism evidence="3 4">
    <name type="scientific">Jaminaea rosea</name>
    <dbReference type="NCBI Taxonomy" id="1569628"/>
    <lineage>
        <taxon>Eukaryota</taxon>
        <taxon>Fungi</taxon>
        <taxon>Dikarya</taxon>
        <taxon>Basidiomycota</taxon>
        <taxon>Ustilaginomycotina</taxon>
        <taxon>Exobasidiomycetes</taxon>
        <taxon>Microstromatales</taxon>
        <taxon>Microstromatales incertae sedis</taxon>
        <taxon>Jaminaea</taxon>
    </lineage>
</organism>
<feature type="region of interest" description="Disordered" evidence="1">
    <location>
        <begin position="116"/>
        <end position="141"/>
    </location>
</feature>
<dbReference type="PANTHER" id="PTHR31138">
    <property type="entry name" value="CHROMOSOME 19, WHOLE GENOME SHOTGUN SEQUENCE"/>
    <property type="match status" value="1"/>
</dbReference>
<keyword evidence="4" id="KW-1185">Reference proteome</keyword>
<proteinExistence type="predicted"/>
<dbReference type="GeneID" id="37025738"/>
<dbReference type="AlphaFoldDB" id="A0A316UV16"/>
<evidence type="ECO:0000313" key="4">
    <source>
        <dbReference type="Proteomes" id="UP000245884"/>
    </source>
</evidence>